<dbReference type="Gene3D" id="3.40.190.10">
    <property type="entry name" value="Periplasmic binding protein-like II"/>
    <property type="match status" value="1"/>
</dbReference>
<evidence type="ECO:0000313" key="3">
    <source>
        <dbReference type="Proteomes" id="UP001143480"/>
    </source>
</evidence>
<dbReference type="AlphaFoldDB" id="A0A9W6KUC6"/>
<feature type="signal peptide" evidence="1">
    <location>
        <begin position="1"/>
        <end position="25"/>
    </location>
</feature>
<dbReference type="RefSeq" id="WP_261958624.1">
    <property type="nucleotide sequence ID" value="NZ_BSFP01000096.1"/>
</dbReference>
<evidence type="ECO:0000313" key="2">
    <source>
        <dbReference type="EMBL" id="GLL07443.1"/>
    </source>
</evidence>
<dbReference type="Proteomes" id="UP001143480">
    <property type="component" value="Unassembled WGS sequence"/>
</dbReference>
<gene>
    <name evidence="2" type="ORF">GCM10017581_091950</name>
</gene>
<name>A0A9W6KUC6_9ACTN</name>
<keyword evidence="1" id="KW-0732">Signal</keyword>
<dbReference type="InterPro" id="IPR006311">
    <property type="entry name" value="TAT_signal"/>
</dbReference>
<reference evidence="2" key="2">
    <citation type="submission" date="2023-01" db="EMBL/GenBank/DDBJ databases">
        <authorList>
            <person name="Sun Q."/>
            <person name="Evtushenko L."/>
        </authorList>
    </citation>
    <scope>NUCLEOTIDE SEQUENCE</scope>
    <source>
        <strain evidence="2">VKM Ac-1321</strain>
    </source>
</reference>
<dbReference type="EMBL" id="BSFP01000096">
    <property type="protein sequence ID" value="GLL07443.1"/>
    <property type="molecule type" value="Genomic_DNA"/>
</dbReference>
<proteinExistence type="predicted"/>
<reference evidence="2" key="1">
    <citation type="journal article" date="2014" name="Int. J. Syst. Evol. Microbiol.">
        <title>Complete genome sequence of Corynebacterium casei LMG S-19264T (=DSM 44701T), isolated from a smear-ripened cheese.</title>
        <authorList>
            <consortium name="US DOE Joint Genome Institute (JGI-PGF)"/>
            <person name="Walter F."/>
            <person name="Albersmeier A."/>
            <person name="Kalinowski J."/>
            <person name="Ruckert C."/>
        </authorList>
    </citation>
    <scope>NUCLEOTIDE SEQUENCE</scope>
    <source>
        <strain evidence="2">VKM Ac-1321</strain>
    </source>
</reference>
<feature type="chain" id="PRO_5040812940" evidence="1">
    <location>
        <begin position="26"/>
        <end position="553"/>
    </location>
</feature>
<organism evidence="2 3">
    <name type="scientific">Dactylosporangium matsuzakiense</name>
    <dbReference type="NCBI Taxonomy" id="53360"/>
    <lineage>
        <taxon>Bacteria</taxon>
        <taxon>Bacillati</taxon>
        <taxon>Actinomycetota</taxon>
        <taxon>Actinomycetes</taxon>
        <taxon>Micromonosporales</taxon>
        <taxon>Micromonosporaceae</taxon>
        <taxon>Dactylosporangium</taxon>
    </lineage>
</organism>
<evidence type="ECO:0000256" key="1">
    <source>
        <dbReference type="SAM" id="SignalP"/>
    </source>
</evidence>
<keyword evidence="3" id="KW-1185">Reference proteome</keyword>
<comment type="caution">
    <text evidence="2">The sequence shown here is derived from an EMBL/GenBank/DDBJ whole genome shotgun (WGS) entry which is preliminary data.</text>
</comment>
<protein>
    <submittedName>
        <fullName evidence="2">Sugar ABC transporter substrate-binding protein</fullName>
    </submittedName>
</protein>
<dbReference type="PROSITE" id="PS51318">
    <property type="entry name" value="TAT"/>
    <property type="match status" value="1"/>
</dbReference>
<dbReference type="Pfam" id="PF13416">
    <property type="entry name" value="SBP_bac_8"/>
    <property type="match status" value="1"/>
</dbReference>
<dbReference type="InterPro" id="IPR006059">
    <property type="entry name" value="SBP"/>
</dbReference>
<accession>A0A9W6KUC6</accession>
<dbReference type="PROSITE" id="PS51257">
    <property type="entry name" value="PROKAR_LIPOPROTEIN"/>
    <property type="match status" value="1"/>
</dbReference>
<sequence length="553" mass="58522">MNAGLSRRRLLAAAGAALATPALLAGCGDAPMNSGPGATGADDLKKALPDYIPSRAVTADIPSVTGAGGAASDPAFLSYPKDPVATVTGTPGKGGTYVTRTPLWGSIPPSSGNAYYDAVNKALGATLKLQPSDGNTYVDSIPALFASGNLPDWLQIPGWANAKLNLGAALDRFADLTPYLSGGNVAKYPNLAAIASAAWQAGVWNGKLYGLPCFPSAGGFGGYIFYRKDILEAAGASPELRHIDDLFALGAELTDTGAGRWAFDDLWPYLKFPFGLYGKWSADASGKLVNQYETEAMLEALNFAAKIAKSGYVHPDALANNTQQSRQRFWSGKVAVQGGGTGGWDGDDAKGATAADMQYNRQAFKVFSASGGTAGIELSPGAGWFSYLNKKLSDAQIRECLAIADYLAAPYGSKEYLLVNFGAESVDFTMTGGNPVLTGKGQQEVAQGYQFLVSPPAVTLVKNGLTQVVKDFAAWQADAVKHAVRPLFYGMNIAEPAQYASIEQQVEDTIKDVRFGRKPIDAFKSSVDTWRKQGGDQLRRFYDDIRSKYGTGQ</sequence>
<dbReference type="SUPFAM" id="SSF53850">
    <property type="entry name" value="Periplasmic binding protein-like II"/>
    <property type="match status" value="1"/>
</dbReference>